<evidence type="ECO:0000259" key="7">
    <source>
        <dbReference type="PROSITE" id="PS51384"/>
    </source>
</evidence>
<protein>
    <recommendedName>
        <fullName evidence="10">MOSC domain-containing protein</fullName>
    </recommendedName>
</protein>
<dbReference type="InterPro" id="IPR006058">
    <property type="entry name" value="2Fe2S_fd_BS"/>
</dbReference>
<evidence type="ECO:0000256" key="2">
    <source>
        <dbReference type="ARBA" id="ARBA00023002"/>
    </source>
</evidence>
<dbReference type="PROSITE" id="PS00197">
    <property type="entry name" value="2FE2S_FER_1"/>
    <property type="match status" value="1"/>
</dbReference>
<dbReference type="SUPFAM" id="SSF52343">
    <property type="entry name" value="Ferredoxin reductase-like, C-terminal NADP-linked domain"/>
    <property type="match status" value="1"/>
</dbReference>
<dbReference type="InterPro" id="IPR039261">
    <property type="entry name" value="FNR_nucleotide-bd"/>
</dbReference>
<dbReference type="Pfam" id="PF03473">
    <property type="entry name" value="MOSC"/>
    <property type="match status" value="1"/>
</dbReference>
<dbReference type="Pfam" id="PF08030">
    <property type="entry name" value="NAD_binding_6"/>
    <property type="match status" value="1"/>
</dbReference>
<dbReference type="InterPro" id="IPR052353">
    <property type="entry name" value="Benzoxazolinone_Detox_Enz"/>
</dbReference>
<feature type="region of interest" description="Disordered" evidence="4">
    <location>
        <begin position="321"/>
        <end position="346"/>
    </location>
</feature>
<accession>A0ABR1R9N2</accession>
<dbReference type="PANTHER" id="PTHR30212:SF2">
    <property type="entry name" value="PROTEIN YIIM"/>
    <property type="match status" value="1"/>
</dbReference>
<dbReference type="SUPFAM" id="SSF54292">
    <property type="entry name" value="2Fe-2S ferredoxin-like"/>
    <property type="match status" value="1"/>
</dbReference>
<evidence type="ECO:0000313" key="9">
    <source>
        <dbReference type="Proteomes" id="UP001396898"/>
    </source>
</evidence>
<proteinExistence type="predicted"/>
<dbReference type="EMBL" id="JAQQWI010000017">
    <property type="protein sequence ID" value="KAK8006046.1"/>
    <property type="molecule type" value="Genomic_DNA"/>
</dbReference>
<organism evidence="8 9">
    <name type="scientific">Apiospora marii</name>
    <dbReference type="NCBI Taxonomy" id="335849"/>
    <lineage>
        <taxon>Eukaryota</taxon>
        <taxon>Fungi</taxon>
        <taxon>Dikarya</taxon>
        <taxon>Ascomycota</taxon>
        <taxon>Pezizomycotina</taxon>
        <taxon>Sordariomycetes</taxon>
        <taxon>Xylariomycetidae</taxon>
        <taxon>Amphisphaeriales</taxon>
        <taxon>Apiosporaceae</taxon>
        <taxon>Apiospora</taxon>
    </lineage>
</organism>
<dbReference type="InterPro" id="IPR012675">
    <property type="entry name" value="Beta-grasp_dom_sf"/>
</dbReference>
<dbReference type="Gene3D" id="2.40.33.20">
    <property type="entry name" value="PK beta-barrel domain-like"/>
    <property type="match status" value="1"/>
</dbReference>
<evidence type="ECO:0000256" key="1">
    <source>
        <dbReference type="ARBA" id="ARBA00022714"/>
    </source>
</evidence>
<keyword evidence="1" id="KW-0408">Iron</keyword>
<evidence type="ECO:0000259" key="6">
    <source>
        <dbReference type="PROSITE" id="PS51340"/>
    </source>
</evidence>
<keyword evidence="3" id="KW-0411">Iron-sulfur</keyword>
<keyword evidence="2" id="KW-0560">Oxidoreductase</keyword>
<dbReference type="InterPro" id="IPR017938">
    <property type="entry name" value="Riboflavin_synthase-like_b-brl"/>
</dbReference>
<dbReference type="SUPFAM" id="SSF50800">
    <property type="entry name" value="PK beta-barrel domain-like"/>
    <property type="match status" value="1"/>
</dbReference>
<name>A0ABR1R9N2_9PEZI</name>
<dbReference type="PANTHER" id="PTHR30212">
    <property type="entry name" value="PROTEIN YIIM"/>
    <property type="match status" value="1"/>
</dbReference>
<dbReference type="InterPro" id="IPR017927">
    <property type="entry name" value="FAD-bd_FR_type"/>
</dbReference>
<sequence length="658" mass="71418">MEVVAVSRSLPRELDLGFMKLTTSLIHDPLTSPTDSIEINEKDGVVGNQPAVHDGPVYVFFAEHYDHWCAELGVDRAAWDWCHWSENITLRYKKQDGTRQRFETEMHLGEVWRIGPDVRLELCGARIPCQKVSWRCGQKDGWLRPLAESGRVGVYMRVLQGGRVHPGDDVVVESVPSPSFAAADGEQPQQQPSVAMISRIAFDASLKTSDTLDLLANHKLLLPMNKKFLSAKKVAIEDKLNAGKNAWRGWRELRVTKVVQELGDVKSFYLESVDDTPLANYLPGQFLSVRVPSITTSKRDHDVRSWTISNYLTRDGPTSYRLTIKRSPQTPSSTPTPTPTTPQDTSAAAWMHTHAAPGTVLSARSPAGRFVLDWSRPVALRPVYVSAGIGITPIAAMLGAHALHPKFARTPALWVHVARSRGDLALWREAVATMPKAVALERHVFLTGGLGEEGEEKSDEEDGKVGQGLGLGVDGLSICDDDDDDVDDGKGKVVVHRGRPDRETLQSILGASCRWNVLGAGELDVPAKMSTFYVCGPTAFETLVKECLSEIEIPASNVRSESFTASSTSLGTGDLEKAQVRFAKSGKTATWFREKPLSLLELAESLGLTPDSGCRVGACGSCAARVTCGSVSGAGVQADGMVLTCSAVPASDVVEVDI</sequence>
<dbReference type="Proteomes" id="UP001396898">
    <property type="component" value="Unassembled WGS sequence"/>
</dbReference>
<evidence type="ECO:0000256" key="4">
    <source>
        <dbReference type="SAM" id="MobiDB-lite"/>
    </source>
</evidence>
<feature type="domain" description="MOSC" evidence="6">
    <location>
        <begin position="32"/>
        <end position="173"/>
    </location>
</feature>
<gene>
    <name evidence="8" type="ORF">PG991_012343</name>
</gene>
<dbReference type="InterPro" id="IPR005302">
    <property type="entry name" value="MoCF_Sase_C"/>
</dbReference>
<dbReference type="PROSITE" id="PS51085">
    <property type="entry name" value="2FE2S_FER_2"/>
    <property type="match status" value="1"/>
</dbReference>
<dbReference type="SUPFAM" id="SSF63380">
    <property type="entry name" value="Riboflavin synthase domain-like"/>
    <property type="match status" value="1"/>
</dbReference>
<dbReference type="PROSITE" id="PS51384">
    <property type="entry name" value="FAD_FR"/>
    <property type="match status" value="1"/>
</dbReference>
<dbReference type="InterPro" id="IPR011037">
    <property type="entry name" value="Pyrv_Knase-like_insert_dom_sf"/>
</dbReference>
<comment type="caution">
    <text evidence="8">The sequence shown here is derived from an EMBL/GenBank/DDBJ whole genome shotgun (WGS) entry which is preliminary data.</text>
</comment>
<dbReference type="InterPro" id="IPR001041">
    <property type="entry name" value="2Fe-2S_ferredoxin-type"/>
</dbReference>
<dbReference type="PROSITE" id="PS51340">
    <property type="entry name" value="MOSC"/>
    <property type="match status" value="1"/>
</dbReference>
<dbReference type="InterPro" id="IPR013121">
    <property type="entry name" value="Fe_red_NAD-bd_6"/>
</dbReference>
<evidence type="ECO:0000259" key="5">
    <source>
        <dbReference type="PROSITE" id="PS51085"/>
    </source>
</evidence>
<dbReference type="Gene3D" id="3.10.20.30">
    <property type="match status" value="1"/>
</dbReference>
<feature type="domain" description="FAD-binding FR-type" evidence="7">
    <location>
        <begin position="248"/>
        <end position="373"/>
    </location>
</feature>
<reference evidence="8 9" key="1">
    <citation type="submission" date="2023-01" db="EMBL/GenBank/DDBJ databases">
        <title>Analysis of 21 Apiospora genomes using comparative genomics revels a genus with tremendous synthesis potential of carbohydrate active enzymes and secondary metabolites.</title>
        <authorList>
            <person name="Sorensen T."/>
        </authorList>
    </citation>
    <scope>NUCLEOTIDE SEQUENCE [LARGE SCALE GENOMIC DNA]</scope>
    <source>
        <strain evidence="8 9">CBS 20057</strain>
    </source>
</reference>
<feature type="domain" description="2Fe-2S ferredoxin-type" evidence="5">
    <location>
        <begin position="578"/>
        <end position="658"/>
    </location>
</feature>
<dbReference type="Gene3D" id="2.40.30.10">
    <property type="entry name" value="Translation factors"/>
    <property type="match status" value="1"/>
</dbReference>
<dbReference type="InterPro" id="IPR036010">
    <property type="entry name" value="2Fe-2S_ferredoxin-like_sf"/>
</dbReference>
<dbReference type="Gene3D" id="3.40.50.80">
    <property type="entry name" value="Nucleotide-binding domain of ferredoxin-NADP reductase (FNR) module"/>
    <property type="match status" value="1"/>
</dbReference>
<keyword evidence="9" id="KW-1185">Reference proteome</keyword>
<keyword evidence="1" id="KW-0479">Metal-binding</keyword>
<evidence type="ECO:0000313" key="8">
    <source>
        <dbReference type="EMBL" id="KAK8006046.1"/>
    </source>
</evidence>
<keyword evidence="1" id="KW-0001">2Fe-2S</keyword>
<evidence type="ECO:0000256" key="3">
    <source>
        <dbReference type="ARBA" id="ARBA00023014"/>
    </source>
</evidence>
<evidence type="ECO:0008006" key="10">
    <source>
        <dbReference type="Google" id="ProtNLM"/>
    </source>
</evidence>
<dbReference type="CDD" id="cd00207">
    <property type="entry name" value="fer2"/>
    <property type="match status" value="1"/>
</dbReference>
<dbReference type="Pfam" id="PF00111">
    <property type="entry name" value="Fer2"/>
    <property type="match status" value="1"/>
</dbReference>